<comment type="caution">
    <text evidence="3">The sequence shown here is derived from an EMBL/GenBank/DDBJ whole genome shotgun (WGS) entry which is preliminary data.</text>
</comment>
<dbReference type="EMBL" id="JNAX01000015">
    <property type="protein sequence ID" value="KGG19243.1"/>
    <property type="molecule type" value="Genomic_DNA"/>
</dbReference>
<dbReference type="GO" id="GO:0016020">
    <property type="term" value="C:membrane"/>
    <property type="evidence" value="ECO:0007669"/>
    <property type="project" value="InterPro"/>
</dbReference>
<feature type="domain" description="Porin" evidence="2">
    <location>
        <begin position="17"/>
        <end position="338"/>
    </location>
</feature>
<dbReference type="InterPro" id="IPR023614">
    <property type="entry name" value="Porin_dom_sf"/>
</dbReference>
<dbReference type="AlphaFoldDB" id="A0A0A2BYT8"/>
<dbReference type="SUPFAM" id="SSF56935">
    <property type="entry name" value="Porins"/>
    <property type="match status" value="1"/>
</dbReference>
<dbReference type="Gene3D" id="2.40.160.10">
    <property type="entry name" value="Porin"/>
    <property type="match status" value="1"/>
</dbReference>
<evidence type="ECO:0000259" key="2">
    <source>
        <dbReference type="Pfam" id="PF13609"/>
    </source>
</evidence>
<dbReference type="InterPro" id="IPR033900">
    <property type="entry name" value="Gram_neg_porin_domain"/>
</dbReference>
<evidence type="ECO:0000256" key="1">
    <source>
        <dbReference type="SAM" id="SignalP"/>
    </source>
</evidence>
<dbReference type="RefSeq" id="WP_413677186.1">
    <property type="nucleotide sequence ID" value="NZ_CP138967.1"/>
</dbReference>
<evidence type="ECO:0000313" key="3">
    <source>
        <dbReference type="EMBL" id="KGG19243.1"/>
    </source>
</evidence>
<keyword evidence="1" id="KW-0732">Signal</keyword>
<gene>
    <name evidence="3" type="ORF">EV03_1623</name>
</gene>
<organism evidence="3 4">
    <name type="scientific">Prochlorococcus marinus str. PAC1</name>
    <dbReference type="NCBI Taxonomy" id="59924"/>
    <lineage>
        <taxon>Bacteria</taxon>
        <taxon>Bacillati</taxon>
        <taxon>Cyanobacteriota</taxon>
        <taxon>Cyanophyceae</taxon>
        <taxon>Synechococcales</taxon>
        <taxon>Prochlorococcaceae</taxon>
        <taxon>Prochlorococcus</taxon>
    </lineage>
</organism>
<feature type="signal peptide" evidence="1">
    <location>
        <begin position="1"/>
        <end position="29"/>
    </location>
</feature>
<dbReference type="Pfam" id="PF13609">
    <property type="entry name" value="Porin_4"/>
    <property type="match status" value="1"/>
</dbReference>
<evidence type="ECO:0000313" key="4">
    <source>
        <dbReference type="Proteomes" id="UP000030392"/>
    </source>
</evidence>
<reference evidence="4" key="1">
    <citation type="journal article" date="2014" name="Sci. Data">
        <title>Genomes of diverse isolates of the marine cyanobacterium Prochlorococcus.</title>
        <authorList>
            <person name="Biller S."/>
            <person name="Berube P."/>
            <person name="Thompson J."/>
            <person name="Kelly L."/>
            <person name="Roggensack S."/>
            <person name="Awad L."/>
            <person name="Roache-Johnson K."/>
            <person name="Ding H."/>
            <person name="Giovannoni S.J."/>
            <person name="Moore L.R."/>
            <person name="Chisholm S.W."/>
        </authorList>
    </citation>
    <scope>NUCLEOTIDE SEQUENCE [LARGE SCALE GENOMIC DNA]</scope>
    <source>
        <strain evidence="4">PAC1</strain>
    </source>
</reference>
<dbReference type="Proteomes" id="UP000030392">
    <property type="component" value="Unassembled WGS sequence"/>
</dbReference>
<sequence length="351" mass="35742">MCEDTMKLFQRLLVAPAALGLMAPVAANADSAFTSTTTLSGSAVFTVGSVADGGNDDKQEELYMQYAYSMDLNTSFTGEDLLTAGIETGNAGEKTGTSASPLAFMDSAADGDSKLSVKSLYYAFPVGNLSVTAGPLVDADDVIAATTSAYSDDFRLGSMPWSVNGDHTGPGIGIAFTGDNGFVASASFVSIDGNDAKVGIGGDKGDDVSVLSAGYNGEGWGLGLIMGSHDGDKTKANGGDSLGGGIYYSPESIPATISVAYDTVDPELKGAKDSSDLFIGVDYEVGPGTLSAAYNSTDVDGGSSADSTGFEVSYSYAVNDSLTITPGFFTVEDTSTGDDDSGVVVETVFSF</sequence>
<name>A0A0A2BYT8_PROMR</name>
<proteinExistence type="predicted"/>
<feature type="chain" id="PRO_5001997577" evidence="1">
    <location>
        <begin position="30"/>
        <end position="351"/>
    </location>
</feature>
<protein>
    <submittedName>
        <fullName evidence="3">Porin-like</fullName>
    </submittedName>
</protein>
<accession>A0A0A2BYT8</accession>
<dbReference type="GO" id="GO:0015288">
    <property type="term" value="F:porin activity"/>
    <property type="evidence" value="ECO:0007669"/>
    <property type="project" value="InterPro"/>
</dbReference>